<reference evidence="7" key="1">
    <citation type="submission" date="2022-11" db="EMBL/GenBank/DDBJ databases">
        <authorList>
            <person name="Somphong A."/>
            <person name="Phongsopitanun W."/>
        </authorList>
    </citation>
    <scope>NUCLEOTIDE SEQUENCE</scope>
    <source>
        <strain evidence="7">Pm04-4</strain>
    </source>
</reference>
<evidence type="ECO:0000313" key="7">
    <source>
        <dbReference type="EMBL" id="MCY1145729.1"/>
    </source>
</evidence>
<keyword evidence="8" id="KW-1185">Reference proteome</keyword>
<evidence type="ECO:0000256" key="3">
    <source>
        <dbReference type="ARBA" id="ARBA00023082"/>
    </source>
</evidence>
<dbReference type="InterPro" id="IPR013324">
    <property type="entry name" value="RNA_pol_sigma_r3/r4-like"/>
</dbReference>
<evidence type="ECO:0000256" key="2">
    <source>
        <dbReference type="ARBA" id="ARBA00023015"/>
    </source>
</evidence>
<dbReference type="Gene3D" id="1.10.1740.10">
    <property type="match status" value="1"/>
</dbReference>
<dbReference type="InterPro" id="IPR013249">
    <property type="entry name" value="RNA_pol_sigma70_r4_t2"/>
</dbReference>
<keyword evidence="4" id="KW-0804">Transcription</keyword>
<dbReference type="Pfam" id="PF04542">
    <property type="entry name" value="Sigma70_r2"/>
    <property type="match status" value="1"/>
</dbReference>
<sequence>MRDEQQEELALRAAGGDAAALDALLGAIRPQVVRRCARFLPCWQDAEEAAQDVLLQVARNIGRFEGRSQFSTWLHVIIANCSRQTYRSLKRRAAEQAHALPPVDVADPRTTSVIAGSRLDLLDALELLESNRPELVAPIVLRDICQLDYREIAGHLNLPEGTVKSRIHQARTQVRATLLQ</sequence>
<dbReference type="RefSeq" id="WP_267570346.1">
    <property type="nucleotide sequence ID" value="NZ_JAPNTZ010000032.1"/>
</dbReference>
<accession>A0ABT4BGU2</accession>
<dbReference type="InterPro" id="IPR007627">
    <property type="entry name" value="RNA_pol_sigma70_r2"/>
</dbReference>
<evidence type="ECO:0000259" key="5">
    <source>
        <dbReference type="Pfam" id="PF04542"/>
    </source>
</evidence>
<feature type="domain" description="RNA polymerase sigma factor 70 region 4 type 2" evidence="6">
    <location>
        <begin position="138"/>
        <end position="173"/>
    </location>
</feature>
<gene>
    <name evidence="7" type="ORF">OWR29_47680</name>
</gene>
<dbReference type="Pfam" id="PF08281">
    <property type="entry name" value="Sigma70_r4_2"/>
    <property type="match status" value="1"/>
</dbReference>
<dbReference type="InterPro" id="IPR013325">
    <property type="entry name" value="RNA_pol_sigma_r2"/>
</dbReference>
<name>A0ABT4BGU2_9ACTN</name>
<dbReference type="SUPFAM" id="SSF88659">
    <property type="entry name" value="Sigma3 and sigma4 domains of RNA polymerase sigma factors"/>
    <property type="match status" value="1"/>
</dbReference>
<keyword evidence="3" id="KW-0731">Sigma factor</keyword>
<feature type="domain" description="RNA polymerase sigma-70 region 2" evidence="5">
    <location>
        <begin position="27"/>
        <end position="92"/>
    </location>
</feature>
<comment type="caution">
    <text evidence="7">The sequence shown here is derived from an EMBL/GenBank/DDBJ whole genome shotgun (WGS) entry which is preliminary data.</text>
</comment>
<dbReference type="InterPro" id="IPR036388">
    <property type="entry name" value="WH-like_DNA-bd_sf"/>
</dbReference>
<dbReference type="SUPFAM" id="SSF88946">
    <property type="entry name" value="Sigma2 domain of RNA polymerase sigma factors"/>
    <property type="match status" value="1"/>
</dbReference>
<evidence type="ECO:0000256" key="4">
    <source>
        <dbReference type="ARBA" id="ARBA00023163"/>
    </source>
</evidence>
<organism evidence="7 8">
    <name type="scientific">Paractinoplanes pyxinae</name>
    <dbReference type="NCBI Taxonomy" id="2997416"/>
    <lineage>
        <taxon>Bacteria</taxon>
        <taxon>Bacillati</taxon>
        <taxon>Actinomycetota</taxon>
        <taxon>Actinomycetes</taxon>
        <taxon>Micromonosporales</taxon>
        <taxon>Micromonosporaceae</taxon>
        <taxon>Paractinoplanes</taxon>
    </lineage>
</organism>
<protein>
    <submittedName>
        <fullName evidence="7">RNA polymerase sigma factor</fullName>
    </submittedName>
</protein>
<dbReference type="InterPro" id="IPR014284">
    <property type="entry name" value="RNA_pol_sigma-70_dom"/>
</dbReference>
<dbReference type="NCBIfam" id="TIGR02937">
    <property type="entry name" value="sigma70-ECF"/>
    <property type="match status" value="1"/>
</dbReference>
<evidence type="ECO:0000259" key="6">
    <source>
        <dbReference type="Pfam" id="PF08281"/>
    </source>
</evidence>
<dbReference type="PANTHER" id="PTHR43133">
    <property type="entry name" value="RNA POLYMERASE ECF-TYPE SIGMA FACTO"/>
    <property type="match status" value="1"/>
</dbReference>
<dbReference type="PANTHER" id="PTHR43133:SF25">
    <property type="entry name" value="RNA POLYMERASE SIGMA FACTOR RFAY-RELATED"/>
    <property type="match status" value="1"/>
</dbReference>
<keyword evidence="2" id="KW-0805">Transcription regulation</keyword>
<dbReference type="Gene3D" id="1.10.10.10">
    <property type="entry name" value="Winged helix-like DNA-binding domain superfamily/Winged helix DNA-binding domain"/>
    <property type="match status" value="1"/>
</dbReference>
<comment type="similarity">
    <text evidence="1">Belongs to the sigma-70 factor family. ECF subfamily.</text>
</comment>
<evidence type="ECO:0000313" key="8">
    <source>
        <dbReference type="Proteomes" id="UP001151002"/>
    </source>
</evidence>
<dbReference type="EMBL" id="JAPNTZ010000032">
    <property type="protein sequence ID" value="MCY1145729.1"/>
    <property type="molecule type" value="Genomic_DNA"/>
</dbReference>
<dbReference type="Proteomes" id="UP001151002">
    <property type="component" value="Unassembled WGS sequence"/>
</dbReference>
<proteinExistence type="inferred from homology"/>
<evidence type="ECO:0000256" key="1">
    <source>
        <dbReference type="ARBA" id="ARBA00010641"/>
    </source>
</evidence>
<dbReference type="InterPro" id="IPR039425">
    <property type="entry name" value="RNA_pol_sigma-70-like"/>
</dbReference>